<evidence type="ECO:0000313" key="6">
    <source>
        <dbReference type="Proteomes" id="UP001225605"/>
    </source>
</evidence>
<keyword evidence="6" id="KW-1185">Reference proteome</keyword>
<feature type="domain" description="HTH gntR-type" evidence="4">
    <location>
        <begin position="9"/>
        <end position="76"/>
    </location>
</feature>
<dbReference type="InterPro" id="IPR036388">
    <property type="entry name" value="WH-like_DNA-bd_sf"/>
</dbReference>
<evidence type="ECO:0000256" key="2">
    <source>
        <dbReference type="ARBA" id="ARBA00023125"/>
    </source>
</evidence>
<keyword evidence="1" id="KW-0805">Transcription regulation</keyword>
<dbReference type="InterPro" id="IPR011711">
    <property type="entry name" value="GntR_C"/>
</dbReference>
<dbReference type="InterPro" id="IPR008920">
    <property type="entry name" value="TF_FadR/GntR_C"/>
</dbReference>
<keyword evidence="2" id="KW-0238">DNA-binding</keyword>
<dbReference type="Gene3D" id="1.10.10.10">
    <property type="entry name" value="Winged helix-like DNA-binding domain superfamily/Winged helix DNA-binding domain"/>
    <property type="match status" value="1"/>
</dbReference>
<dbReference type="InterPro" id="IPR000524">
    <property type="entry name" value="Tscrpt_reg_HTH_GntR"/>
</dbReference>
<protein>
    <submittedName>
        <fullName evidence="5">GntR family transcriptional regulator</fullName>
    </submittedName>
</protein>
<name>A0ABU0WV51_9PSEU</name>
<dbReference type="InterPro" id="IPR036390">
    <property type="entry name" value="WH_DNA-bd_sf"/>
</dbReference>
<gene>
    <name evidence="5" type="ORF">CKY47_06990</name>
</gene>
<dbReference type="Gene3D" id="1.20.120.530">
    <property type="entry name" value="GntR ligand-binding domain-like"/>
    <property type="match status" value="1"/>
</dbReference>
<dbReference type="EMBL" id="NSDM01000002">
    <property type="protein sequence ID" value="MDQ2583734.1"/>
    <property type="molecule type" value="Genomic_DNA"/>
</dbReference>
<accession>A0ABU0WV51</accession>
<evidence type="ECO:0000256" key="1">
    <source>
        <dbReference type="ARBA" id="ARBA00023015"/>
    </source>
</evidence>
<dbReference type="PROSITE" id="PS50949">
    <property type="entry name" value="HTH_GNTR"/>
    <property type="match status" value="1"/>
</dbReference>
<reference evidence="5 6" key="1">
    <citation type="submission" date="2017-06" db="EMBL/GenBank/DDBJ databases">
        <title>Cultured bacterium strain Saccharothrix yanglingensis Hhs.015.</title>
        <authorList>
            <person name="Xia Y."/>
        </authorList>
    </citation>
    <scope>NUCLEOTIDE SEQUENCE [LARGE SCALE GENOMIC DNA]</scope>
    <source>
        <strain evidence="5 6">Hhs.015</strain>
    </source>
</reference>
<dbReference type="PANTHER" id="PTHR43537">
    <property type="entry name" value="TRANSCRIPTIONAL REGULATOR, GNTR FAMILY"/>
    <property type="match status" value="1"/>
</dbReference>
<dbReference type="SUPFAM" id="SSF46785">
    <property type="entry name" value="Winged helix' DNA-binding domain"/>
    <property type="match status" value="1"/>
</dbReference>
<comment type="caution">
    <text evidence="5">The sequence shown here is derived from an EMBL/GenBank/DDBJ whole genome shotgun (WGS) entry which is preliminary data.</text>
</comment>
<evidence type="ECO:0000259" key="4">
    <source>
        <dbReference type="PROSITE" id="PS50949"/>
    </source>
</evidence>
<dbReference type="SUPFAM" id="SSF48008">
    <property type="entry name" value="GntR ligand-binding domain-like"/>
    <property type="match status" value="1"/>
</dbReference>
<proteinExistence type="predicted"/>
<dbReference type="SMART" id="SM00345">
    <property type="entry name" value="HTH_GNTR"/>
    <property type="match status" value="1"/>
</dbReference>
<organism evidence="5 6">
    <name type="scientific">Saccharothrix yanglingensis</name>
    <dbReference type="NCBI Taxonomy" id="659496"/>
    <lineage>
        <taxon>Bacteria</taxon>
        <taxon>Bacillati</taxon>
        <taxon>Actinomycetota</taxon>
        <taxon>Actinomycetes</taxon>
        <taxon>Pseudonocardiales</taxon>
        <taxon>Pseudonocardiaceae</taxon>
        <taxon>Saccharothrix</taxon>
    </lineage>
</organism>
<dbReference type="Pfam" id="PF07729">
    <property type="entry name" value="FCD"/>
    <property type="match status" value="1"/>
</dbReference>
<evidence type="ECO:0000313" key="5">
    <source>
        <dbReference type="EMBL" id="MDQ2583734.1"/>
    </source>
</evidence>
<dbReference type="PANTHER" id="PTHR43537:SF24">
    <property type="entry name" value="GLUCONATE OPERON TRANSCRIPTIONAL REPRESSOR"/>
    <property type="match status" value="1"/>
</dbReference>
<evidence type="ECO:0000256" key="3">
    <source>
        <dbReference type="ARBA" id="ARBA00023163"/>
    </source>
</evidence>
<dbReference type="Pfam" id="PF00392">
    <property type="entry name" value="GntR"/>
    <property type="match status" value="1"/>
</dbReference>
<sequence length="223" mass="24844">MPEPAPLFQTKAEFAYDEVRRRVLSGELAPGSVINQGPLAREIGISTTPLREALKRLKAEGLVELGAHRDARVAELRAEEARDLVEVRRALDPVAVDLAARRRTADDVREMREAAEGLRALTADPGPDELAVHRRFHAALYRASHNALLVEALDGLWDKTDRYRRHALEVERDEEARARKDREHAALLELVIAGDGEAAAAVMREHVDTSLTAHAAWRLSKRP</sequence>
<keyword evidence="3" id="KW-0804">Transcription</keyword>
<dbReference type="SMART" id="SM00895">
    <property type="entry name" value="FCD"/>
    <property type="match status" value="1"/>
</dbReference>
<dbReference type="Proteomes" id="UP001225605">
    <property type="component" value="Unassembled WGS sequence"/>
</dbReference>